<proteinExistence type="predicted"/>
<protein>
    <recommendedName>
        <fullName evidence="4">ABC transporter</fullName>
    </recommendedName>
</protein>
<dbReference type="STRING" id="1848.SAMN05443637_12470"/>
<dbReference type="Gene3D" id="3.40.50.300">
    <property type="entry name" value="P-loop containing nucleotide triphosphate hydrolases"/>
    <property type="match status" value="1"/>
</dbReference>
<sequence>MRWELDSVAVDGTHSPLLRPTSLALRSGQAQLAVGPAGAGHTALALAAAGRMKPSTGRVLLDGSPAPDVLRRTVAIVDAPGVTEPDGALPLAIVIGEELAMARRRAGRAAVAAWLDERGALPHARTRYEDVPAPLRLRLTTELAAARPGVRALVLTSPDRHGVLPQDWWAVACEHAGQGLAVIVTAQEVASALLDAVPAVIGAAEPGEPTTIRAEEPELAEEPGPADRAGTDEPTAVLAADSEERSGS</sequence>
<dbReference type="RefSeq" id="WP_073459917.1">
    <property type="nucleotide sequence ID" value="NZ_FRAP01000024.1"/>
</dbReference>
<organism evidence="2 3">
    <name type="scientific">Pseudonocardia thermophila</name>
    <dbReference type="NCBI Taxonomy" id="1848"/>
    <lineage>
        <taxon>Bacteria</taxon>
        <taxon>Bacillati</taxon>
        <taxon>Actinomycetota</taxon>
        <taxon>Actinomycetes</taxon>
        <taxon>Pseudonocardiales</taxon>
        <taxon>Pseudonocardiaceae</taxon>
        <taxon>Pseudonocardia</taxon>
    </lineage>
</organism>
<evidence type="ECO:0000313" key="2">
    <source>
        <dbReference type="EMBL" id="SHL31863.1"/>
    </source>
</evidence>
<gene>
    <name evidence="2" type="ORF">SAMN05443637_12470</name>
</gene>
<name>A0A1M6ZNE8_PSETH</name>
<dbReference type="AlphaFoldDB" id="A0A1M6ZNE8"/>
<keyword evidence="3" id="KW-1185">Reference proteome</keyword>
<dbReference type="Proteomes" id="UP000184363">
    <property type="component" value="Unassembled WGS sequence"/>
</dbReference>
<dbReference type="EMBL" id="FRAP01000024">
    <property type="protein sequence ID" value="SHL31863.1"/>
    <property type="molecule type" value="Genomic_DNA"/>
</dbReference>
<evidence type="ECO:0000313" key="3">
    <source>
        <dbReference type="Proteomes" id="UP000184363"/>
    </source>
</evidence>
<dbReference type="SUPFAM" id="SSF52540">
    <property type="entry name" value="P-loop containing nucleoside triphosphate hydrolases"/>
    <property type="match status" value="1"/>
</dbReference>
<evidence type="ECO:0008006" key="4">
    <source>
        <dbReference type="Google" id="ProtNLM"/>
    </source>
</evidence>
<feature type="region of interest" description="Disordered" evidence="1">
    <location>
        <begin position="205"/>
        <end position="248"/>
    </location>
</feature>
<dbReference type="OrthoDB" id="3775353at2"/>
<accession>A0A1M6ZNE8</accession>
<dbReference type="InterPro" id="IPR027417">
    <property type="entry name" value="P-loop_NTPase"/>
</dbReference>
<reference evidence="2 3" key="1">
    <citation type="submission" date="2016-11" db="EMBL/GenBank/DDBJ databases">
        <authorList>
            <person name="Jaros S."/>
            <person name="Januszkiewicz K."/>
            <person name="Wedrychowicz H."/>
        </authorList>
    </citation>
    <scope>NUCLEOTIDE SEQUENCE [LARGE SCALE GENOMIC DNA]</scope>
    <source>
        <strain evidence="2 3">DSM 43832</strain>
    </source>
</reference>
<evidence type="ECO:0000256" key="1">
    <source>
        <dbReference type="SAM" id="MobiDB-lite"/>
    </source>
</evidence>